<evidence type="ECO:0000313" key="1">
    <source>
        <dbReference type="EMBL" id="GAF94620.1"/>
    </source>
</evidence>
<protein>
    <submittedName>
        <fullName evidence="1">Uncharacterized protein</fullName>
    </submittedName>
</protein>
<reference evidence="1" key="1">
    <citation type="journal article" date="2014" name="Front. Microbiol.">
        <title>High frequency of phylogenetically diverse reductive dehalogenase-homologous genes in deep subseafloor sedimentary metagenomes.</title>
        <authorList>
            <person name="Kawai M."/>
            <person name="Futagami T."/>
            <person name="Toyoda A."/>
            <person name="Takaki Y."/>
            <person name="Nishi S."/>
            <person name="Hori S."/>
            <person name="Arai W."/>
            <person name="Tsubouchi T."/>
            <person name="Morono Y."/>
            <person name="Uchiyama I."/>
            <person name="Ito T."/>
            <person name="Fujiyama A."/>
            <person name="Inagaki F."/>
            <person name="Takami H."/>
        </authorList>
    </citation>
    <scope>NUCLEOTIDE SEQUENCE</scope>
    <source>
        <strain evidence="1">Expedition CK06-06</strain>
    </source>
</reference>
<proteinExistence type="predicted"/>
<accession>X0V1U0</accession>
<dbReference type="AlphaFoldDB" id="X0V1U0"/>
<name>X0V1U0_9ZZZZ</name>
<feature type="non-terminal residue" evidence="1">
    <location>
        <position position="105"/>
    </location>
</feature>
<organism evidence="1">
    <name type="scientific">marine sediment metagenome</name>
    <dbReference type="NCBI Taxonomy" id="412755"/>
    <lineage>
        <taxon>unclassified sequences</taxon>
        <taxon>metagenomes</taxon>
        <taxon>ecological metagenomes</taxon>
    </lineage>
</organism>
<dbReference type="EMBL" id="BARS01010531">
    <property type="protein sequence ID" value="GAF94620.1"/>
    <property type="molecule type" value="Genomic_DNA"/>
</dbReference>
<sequence length="105" mass="12218">MSTRSIIGYYENKKEGKWHGVFHHWDGYPKGVGLTLLSLGKDKGVEFIKKEIVDKHPTGWSTINRNWELKPVSCQQAEKFKECKAPEFWAKNPKSTEKDEDFLFS</sequence>
<gene>
    <name evidence="1" type="ORF">S01H1_19489</name>
</gene>
<comment type="caution">
    <text evidence="1">The sequence shown here is derived from an EMBL/GenBank/DDBJ whole genome shotgun (WGS) entry which is preliminary data.</text>
</comment>